<accession>A0A975C0G3</accession>
<evidence type="ECO:0000313" key="6">
    <source>
        <dbReference type="Proteomes" id="UP000663918"/>
    </source>
</evidence>
<feature type="domain" description="HTH lacI-type" evidence="4">
    <location>
        <begin position="16"/>
        <end position="70"/>
    </location>
</feature>
<dbReference type="PANTHER" id="PTHR30146">
    <property type="entry name" value="LACI-RELATED TRANSCRIPTIONAL REPRESSOR"/>
    <property type="match status" value="1"/>
</dbReference>
<dbReference type="AlphaFoldDB" id="A0A975C0G3"/>
<evidence type="ECO:0000313" key="5">
    <source>
        <dbReference type="EMBL" id="QTC91160.1"/>
    </source>
</evidence>
<proteinExistence type="predicted"/>
<dbReference type="Pfam" id="PF00356">
    <property type="entry name" value="LacI"/>
    <property type="match status" value="1"/>
</dbReference>
<dbReference type="Proteomes" id="UP000663918">
    <property type="component" value="Chromosome"/>
</dbReference>
<dbReference type="PROSITE" id="PS50932">
    <property type="entry name" value="HTH_LACI_2"/>
    <property type="match status" value="1"/>
</dbReference>
<dbReference type="Pfam" id="PF13377">
    <property type="entry name" value="Peripla_BP_3"/>
    <property type="match status" value="1"/>
</dbReference>
<organism evidence="5 6">
    <name type="scientific">Brevundimonas goettingensis</name>
    <dbReference type="NCBI Taxonomy" id="2774190"/>
    <lineage>
        <taxon>Bacteria</taxon>
        <taxon>Pseudomonadati</taxon>
        <taxon>Pseudomonadota</taxon>
        <taxon>Alphaproteobacteria</taxon>
        <taxon>Caulobacterales</taxon>
        <taxon>Caulobacteraceae</taxon>
        <taxon>Brevundimonas</taxon>
    </lineage>
</organism>
<keyword evidence="6" id="KW-1185">Reference proteome</keyword>
<dbReference type="SUPFAM" id="SSF47413">
    <property type="entry name" value="lambda repressor-like DNA-binding domains"/>
    <property type="match status" value="1"/>
</dbReference>
<name>A0A975C0G3_9CAUL</name>
<dbReference type="PROSITE" id="PS00356">
    <property type="entry name" value="HTH_LACI_1"/>
    <property type="match status" value="1"/>
</dbReference>
<reference evidence="5" key="1">
    <citation type="submission" date="2020-09" db="EMBL/GenBank/DDBJ databases">
        <title>Brevundimonas sp. LVF2 isolated from a puddle in Goettingen, Germany.</title>
        <authorList>
            <person name="Friedrich I."/>
            <person name="Klassen A."/>
            <person name="Hannes N."/>
            <person name="Schneider D."/>
            <person name="Hertel R."/>
            <person name="Daniel R."/>
        </authorList>
    </citation>
    <scope>NUCLEOTIDE SEQUENCE</scope>
    <source>
        <strain evidence="5">LVF2</strain>
    </source>
</reference>
<evidence type="ECO:0000259" key="4">
    <source>
        <dbReference type="PROSITE" id="PS50932"/>
    </source>
</evidence>
<dbReference type="KEGG" id="bgoe:IFJ75_18485"/>
<keyword evidence="3" id="KW-0804">Transcription</keyword>
<dbReference type="Gene3D" id="1.10.260.40">
    <property type="entry name" value="lambda repressor-like DNA-binding domains"/>
    <property type="match status" value="1"/>
</dbReference>
<dbReference type="CDD" id="cd01392">
    <property type="entry name" value="HTH_LacI"/>
    <property type="match status" value="1"/>
</dbReference>
<dbReference type="Gene3D" id="3.40.50.2300">
    <property type="match status" value="2"/>
</dbReference>
<keyword evidence="1" id="KW-0805">Transcription regulation</keyword>
<dbReference type="InterPro" id="IPR000843">
    <property type="entry name" value="HTH_LacI"/>
</dbReference>
<dbReference type="PANTHER" id="PTHR30146:SF153">
    <property type="entry name" value="LACTOSE OPERON REPRESSOR"/>
    <property type="match status" value="1"/>
</dbReference>
<gene>
    <name evidence="5" type="ORF">IFJ75_18485</name>
</gene>
<dbReference type="InterPro" id="IPR028082">
    <property type="entry name" value="Peripla_BP_I"/>
</dbReference>
<keyword evidence="2 5" id="KW-0238">DNA-binding</keyword>
<dbReference type="GO" id="GO:0003700">
    <property type="term" value="F:DNA-binding transcription factor activity"/>
    <property type="evidence" value="ECO:0007669"/>
    <property type="project" value="TreeGrafter"/>
</dbReference>
<dbReference type="SMART" id="SM00354">
    <property type="entry name" value="HTH_LACI"/>
    <property type="match status" value="1"/>
</dbReference>
<dbReference type="GO" id="GO:0000976">
    <property type="term" value="F:transcription cis-regulatory region binding"/>
    <property type="evidence" value="ECO:0007669"/>
    <property type="project" value="TreeGrafter"/>
</dbReference>
<dbReference type="EMBL" id="CP062222">
    <property type="protein sequence ID" value="QTC91160.1"/>
    <property type="molecule type" value="Genomic_DNA"/>
</dbReference>
<dbReference type="InterPro" id="IPR010982">
    <property type="entry name" value="Lambda_DNA-bd_dom_sf"/>
</dbReference>
<evidence type="ECO:0000256" key="1">
    <source>
        <dbReference type="ARBA" id="ARBA00023015"/>
    </source>
</evidence>
<sequence>MDLSPAAPHGRRMSGIRISDVAARAGVSAMTVSRVMNNRGAVKPETREAVLRAVEALGYAPNVAARSLALGGLDRIGLIWSNPSAGYLSEFLLGALEGVRNHGGQLLVEQCDDDAESEVAAVRRLAAGGAKGLVLPPPHGESIAALAEAERLGLKVVAVAAGSFRSEAGAVRIDDRAAAGVMTRRLLDLGHRRIGLITGAANQSASAERVIGFQSEIDACPGAEAIIEAGDFTYRSGLDAAGLLLDRPRPPTAIFASNDDMALGAVAVAHQRGLDVPRDLTVVGFDDIPMATAVWPPLTTVRQPVARMAAEAVALLAEGATGSDLVFPHALIERGTSAPPRLTAS</sequence>
<protein>
    <submittedName>
        <fullName evidence="5">LacI family DNA-binding transcriptional regulator</fullName>
    </submittedName>
</protein>
<dbReference type="InterPro" id="IPR046335">
    <property type="entry name" value="LacI/GalR-like_sensor"/>
</dbReference>
<dbReference type="CDD" id="cd01545">
    <property type="entry name" value="PBP1_SalR"/>
    <property type="match status" value="1"/>
</dbReference>
<evidence type="ECO:0000256" key="3">
    <source>
        <dbReference type="ARBA" id="ARBA00023163"/>
    </source>
</evidence>
<evidence type="ECO:0000256" key="2">
    <source>
        <dbReference type="ARBA" id="ARBA00023125"/>
    </source>
</evidence>
<dbReference type="SUPFAM" id="SSF53822">
    <property type="entry name" value="Periplasmic binding protein-like I"/>
    <property type="match status" value="1"/>
</dbReference>